<dbReference type="Gene3D" id="3.30.390.30">
    <property type="match status" value="1"/>
</dbReference>
<sequence length="432" mass="47967">MIKAKYLTIGYSAGAIGMIEAIRQYDKDGTIMTLTKEPYVAYGRPAIVDYAMGKIDDDGIFYRGKSYSEMRNVKVLTNAEVVAIQPKSKTVKLASGEEIGYEYLLINTGGKPISPPMPGKELDGVMHFFTLDEAKVMREQVLKRGAKKAVVIGGGLIGLKATEALVHLGVEVTMVELAPIILGRALDPVSSRLMAEKMQKHGVKIYTNASVTEILGDNRVRQVKLSTGDVIDTDLVYISIGVTPETKLAEEAGITVNRGIEVNRFMQTNLPDIYAAGDVAKGYNFLTKENMVIAIWPVARKMGYFAGLSMVGKPLEYDGSIPMNSLYFEDLYTISYGETNPQNPADYEILEKLYDDGVTYRKFVIKDNRIMGAVFVNDITRAGIVKGLIYEDIPVSKYKDKLLRRDFSFVDLPKSYRAFVYGKPFKELLAKE</sequence>
<reference evidence="7" key="2">
    <citation type="submission" date="2022-06" db="EMBL/GenBank/DDBJ databases">
        <title>Thermospira aquatica gen. nov., sp. nov.</title>
        <authorList>
            <person name="Ben Ali Gam Z."/>
            <person name="Labat M."/>
        </authorList>
    </citation>
    <scope>NUCLEOTIDE SEQUENCE</scope>
    <source>
        <strain evidence="7">F1F22</strain>
    </source>
</reference>
<keyword evidence="3" id="KW-0285">Flavoprotein</keyword>
<dbReference type="RefSeq" id="WP_271435867.1">
    <property type="nucleotide sequence ID" value="NZ_CP073355.1"/>
</dbReference>
<organism evidence="7 8">
    <name type="scientific">Thermospira aquatica</name>
    <dbReference type="NCBI Taxonomy" id="2828656"/>
    <lineage>
        <taxon>Bacteria</taxon>
        <taxon>Pseudomonadati</taxon>
        <taxon>Spirochaetota</taxon>
        <taxon>Spirochaetia</taxon>
        <taxon>Brevinematales</taxon>
        <taxon>Thermospiraceae</taxon>
        <taxon>Thermospira</taxon>
    </lineage>
</organism>
<dbReference type="Pfam" id="PF07992">
    <property type="entry name" value="Pyr_redox_2"/>
    <property type="match status" value="1"/>
</dbReference>
<evidence type="ECO:0000256" key="4">
    <source>
        <dbReference type="ARBA" id="ARBA00022827"/>
    </source>
</evidence>
<dbReference type="Pfam" id="PF18267">
    <property type="entry name" value="Rubredoxin_C"/>
    <property type="match status" value="1"/>
</dbReference>
<evidence type="ECO:0000256" key="2">
    <source>
        <dbReference type="ARBA" id="ARBA00006442"/>
    </source>
</evidence>
<name>A0AAX3BEG9_9SPIR</name>
<evidence type="ECO:0000259" key="5">
    <source>
        <dbReference type="Pfam" id="PF07992"/>
    </source>
</evidence>
<dbReference type="Gene3D" id="3.50.50.60">
    <property type="entry name" value="FAD/NAD(P)-binding domain"/>
    <property type="match status" value="2"/>
</dbReference>
<feature type="domain" description="FAD/NAD(P)-binding" evidence="5">
    <location>
        <begin position="7"/>
        <end position="303"/>
    </location>
</feature>
<dbReference type="InterPro" id="IPR023753">
    <property type="entry name" value="FAD/NAD-binding_dom"/>
</dbReference>
<gene>
    <name evidence="7" type="ORF">KDW03_02745</name>
</gene>
<accession>A0AAX3BEG9</accession>
<keyword evidence="4" id="KW-0274">FAD</keyword>
<dbReference type="PANTHER" id="PTHR43429:SF3">
    <property type="entry name" value="NITRITE REDUCTASE [NAD(P)H]"/>
    <property type="match status" value="1"/>
</dbReference>
<dbReference type="InterPro" id="IPR016156">
    <property type="entry name" value="FAD/NAD-linked_Rdtase_dimer_sf"/>
</dbReference>
<dbReference type="SUPFAM" id="SSF51905">
    <property type="entry name" value="FAD/NAD(P)-binding domain"/>
    <property type="match status" value="1"/>
</dbReference>
<dbReference type="GO" id="GO:0016491">
    <property type="term" value="F:oxidoreductase activity"/>
    <property type="evidence" value="ECO:0007669"/>
    <property type="project" value="InterPro"/>
</dbReference>
<dbReference type="EMBL" id="CP073355">
    <property type="protein sequence ID" value="URA10738.1"/>
    <property type="molecule type" value="Genomic_DNA"/>
</dbReference>
<feature type="domain" description="NADH-rubredoxin oxidoreductase C-terminal" evidence="6">
    <location>
        <begin position="322"/>
        <end position="391"/>
    </location>
</feature>
<evidence type="ECO:0000256" key="3">
    <source>
        <dbReference type="ARBA" id="ARBA00022630"/>
    </source>
</evidence>
<comment type="similarity">
    <text evidence="2">Belongs to the FAD-dependent oxidoreductase family.</text>
</comment>
<reference evidence="7" key="1">
    <citation type="submission" date="2021-04" db="EMBL/GenBank/DDBJ databases">
        <authorList>
            <person name="Postec A."/>
        </authorList>
    </citation>
    <scope>NUCLEOTIDE SEQUENCE</scope>
    <source>
        <strain evidence="7">F1F22</strain>
    </source>
</reference>
<dbReference type="PRINTS" id="PR00368">
    <property type="entry name" value="FADPNR"/>
</dbReference>
<evidence type="ECO:0000313" key="8">
    <source>
        <dbReference type="Proteomes" id="UP001056539"/>
    </source>
</evidence>
<dbReference type="Proteomes" id="UP001056539">
    <property type="component" value="Chromosome"/>
</dbReference>
<evidence type="ECO:0000313" key="7">
    <source>
        <dbReference type="EMBL" id="URA10738.1"/>
    </source>
</evidence>
<dbReference type="PANTHER" id="PTHR43429">
    <property type="entry name" value="PYRIDINE NUCLEOTIDE-DISULFIDE OXIDOREDUCTASE DOMAIN-CONTAINING"/>
    <property type="match status" value="1"/>
</dbReference>
<dbReference type="AlphaFoldDB" id="A0AAX3BEG9"/>
<dbReference type="KEGG" id="taqu:KDW03_02745"/>
<dbReference type="PRINTS" id="PR00469">
    <property type="entry name" value="PNDRDTASEII"/>
</dbReference>
<dbReference type="InterPro" id="IPR041575">
    <property type="entry name" value="Rubredoxin_C"/>
</dbReference>
<proteinExistence type="inferred from homology"/>
<dbReference type="InterPro" id="IPR050260">
    <property type="entry name" value="FAD-bd_OxRdtase"/>
</dbReference>
<protein>
    <submittedName>
        <fullName evidence="7">NAD(P)/FAD-dependent oxidoreductase</fullName>
    </submittedName>
</protein>
<keyword evidence="8" id="KW-1185">Reference proteome</keyword>
<evidence type="ECO:0000259" key="6">
    <source>
        <dbReference type="Pfam" id="PF18267"/>
    </source>
</evidence>
<dbReference type="InterPro" id="IPR036188">
    <property type="entry name" value="FAD/NAD-bd_sf"/>
</dbReference>
<evidence type="ECO:0000256" key="1">
    <source>
        <dbReference type="ARBA" id="ARBA00001974"/>
    </source>
</evidence>
<comment type="cofactor">
    <cofactor evidence="1">
        <name>FAD</name>
        <dbReference type="ChEBI" id="CHEBI:57692"/>
    </cofactor>
</comment>